<dbReference type="SMART" id="SM00485">
    <property type="entry name" value="XPGN"/>
    <property type="match status" value="1"/>
</dbReference>
<dbReference type="InterPro" id="IPR006084">
    <property type="entry name" value="XPG/Rad2"/>
</dbReference>
<dbReference type="AlphaFoldDB" id="A0A9P8Q6K0"/>
<name>A0A9P8Q6K0_WICPI</name>
<dbReference type="Pfam" id="PF00752">
    <property type="entry name" value="XPG_N"/>
    <property type="match status" value="1"/>
</dbReference>
<accession>A0A9P8Q6K0</accession>
<comment type="caution">
    <text evidence="4">The sequence shown here is derived from an EMBL/GenBank/DDBJ whole genome shotgun (WGS) entry which is preliminary data.</text>
</comment>
<reference evidence="4" key="2">
    <citation type="submission" date="2021-01" db="EMBL/GenBank/DDBJ databases">
        <authorList>
            <person name="Schikora-Tamarit M.A."/>
        </authorList>
    </citation>
    <scope>NUCLEOTIDE SEQUENCE</scope>
    <source>
        <strain evidence="4">CBS2887</strain>
    </source>
</reference>
<comment type="similarity">
    <text evidence="2">Belongs to the XPG/RAD2 endonuclease family.</text>
</comment>
<dbReference type="InterPro" id="IPR022039">
    <property type="entry name" value="MKT1_C"/>
</dbReference>
<gene>
    <name evidence="4" type="ORF">WICPIJ_005035</name>
</gene>
<dbReference type="InterPro" id="IPR006085">
    <property type="entry name" value="XPG_DNA_repair_N"/>
</dbReference>
<sequence length="721" mass="82137">MTIKSLDAFLSERLNTLPLDILRDSRLGIDAHHYIARALDLHREPLSEAIGGFPVALKQTLINDIALFKSYQIKPVFVFPGHSVSDESNATRIFDISRVTDSFRQRAWTQYETDSAQKTSKFPLISGGSFHYNLVGFNYEHILPELIDILFQHDVEYLIAPYLSWAQLVYLYQEDLIDAIYGPNELLLSTSLEKFIFSIDTLNQEFKYADRIRFLQELNISQQQLLDLSITVGCDLQPYTLPLLASVPQARIFQIGIDMLLRQGMSIYSMLVQAQDELSIDRFQRGVVASRFIPVMKTDGRVGCFNYDEKKENAIDNQPPPSDVHDVIGQRLPHEYYFYESMGLIQTHVLEDIVSGKHVVRHPLDGGNEHYKSLVASVVPFFKNKEYNLLTQQMARFYQVKQMVYARYFDRKESKLENRLSIPIFSKISKIVVRSTTEKEFSLKKFVDSLQSSDLVSEPPSKTASEPGKLQSNYDIIATALLRELYLIGFFKFENSAIVANEWTPALFALSSISEENLSLSLLLLITLKLKAFDLTHYITSIRPFSKSQEVLVRLASFIQISQSQSHYKGPINKKILSFRSALDLIKTHTRDLFECVLVSELAKNEVSRIHKTNQEWRGLVSQIPFKETTPSTVFAQIMESLLIEFNTGASASDSKAAIFKFFKDGSSGSVSDPQKDFNRFVQLFDETCSKILPVLENGKLISDELIVSFKEAKDIVSSLN</sequence>
<dbReference type="Pfam" id="PF12247">
    <property type="entry name" value="MKT1_N"/>
    <property type="match status" value="1"/>
</dbReference>
<dbReference type="Gene3D" id="3.40.50.1010">
    <property type="entry name" value="5'-nuclease"/>
    <property type="match status" value="1"/>
</dbReference>
<evidence type="ECO:0000313" key="4">
    <source>
        <dbReference type="EMBL" id="KAH3684012.1"/>
    </source>
</evidence>
<dbReference type="InterPro" id="IPR022040">
    <property type="entry name" value="MKT1_N"/>
</dbReference>
<dbReference type="InterPro" id="IPR029060">
    <property type="entry name" value="PIN-like_dom_sf"/>
</dbReference>
<dbReference type="SUPFAM" id="SSF88723">
    <property type="entry name" value="PIN domain-like"/>
    <property type="match status" value="1"/>
</dbReference>
<evidence type="ECO:0000256" key="1">
    <source>
        <dbReference type="ARBA" id="ARBA00022845"/>
    </source>
</evidence>
<organism evidence="4 5">
    <name type="scientific">Wickerhamomyces pijperi</name>
    <name type="common">Yeast</name>
    <name type="synonym">Pichia pijperi</name>
    <dbReference type="NCBI Taxonomy" id="599730"/>
    <lineage>
        <taxon>Eukaryota</taxon>
        <taxon>Fungi</taxon>
        <taxon>Dikarya</taxon>
        <taxon>Ascomycota</taxon>
        <taxon>Saccharomycotina</taxon>
        <taxon>Saccharomycetes</taxon>
        <taxon>Phaffomycetales</taxon>
        <taxon>Wickerhamomycetaceae</taxon>
        <taxon>Wickerhamomyces</taxon>
    </lineage>
</organism>
<reference evidence="4" key="1">
    <citation type="journal article" date="2021" name="Open Biol.">
        <title>Shared evolutionary footprints suggest mitochondrial oxidative damage underlies multiple complex I losses in fungi.</title>
        <authorList>
            <person name="Schikora-Tamarit M.A."/>
            <person name="Marcet-Houben M."/>
            <person name="Nosek J."/>
            <person name="Gabaldon T."/>
        </authorList>
    </citation>
    <scope>NUCLEOTIDE SEQUENCE</scope>
    <source>
        <strain evidence="4">CBS2887</strain>
    </source>
</reference>
<dbReference type="Pfam" id="PF12246">
    <property type="entry name" value="MKT1_C"/>
    <property type="match status" value="1"/>
</dbReference>
<dbReference type="GO" id="GO:0006417">
    <property type="term" value="P:regulation of translation"/>
    <property type="evidence" value="ECO:0007669"/>
    <property type="project" value="UniProtKB-KW"/>
</dbReference>
<evidence type="ECO:0000256" key="2">
    <source>
        <dbReference type="ARBA" id="ARBA00024023"/>
    </source>
</evidence>
<dbReference type="EMBL" id="JAEUBG010002832">
    <property type="protein sequence ID" value="KAH3684012.1"/>
    <property type="molecule type" value="Genomic_DNA"/>
</dbReference>
<dbReference type="Proteomes" id="UP000774326">
    <property type="component" value="Unassembled WGS sequence"/>
</dbReference>
<evidence type="ECO:0000259" key="3">
    <source>
        <dbReference type="SMART" id="SM00485"/>
    </source>
</evidence>
<feature type="domain" description="XPG N-terminal" evidence="3">
    <location>
        <begin position="1"/>
        <end position="101"/>
    </location>
</feature>
<dbReference type="PANTHER" id="PTHR11081:SF32">
    <property type="entry name" value="POST-TRANSCRIPTIONAL REGULATOR MKT1"/>
    <property type="match status" value="1"/>
</dbReference>
<dbReference type="CDD" id="cd09858">
    <property type="entry name" value="PIN_MKT1"/>
    <property type="match status" value="1"/>
</dbReference>
<proteinExistence type="inferred from homology"/>
<dbReference type="OrthoDB" id="17262at2759"/>
<dbReference type="GO" id="GO:0003730">
    <property type="term" value="F:mRNA 3'-UTR binding"/>
    <property type="evidence" value="ECO:0007669"/>
    <property type="project" value="TreeGrafter"/>
</dbReference>
<protein>
    <recommendedName>
        <fullName evidence="3">XPG N-terminal domain-containing protein</fullName>
    </recommendedName>
</protein>
<dbReference type="PANTHER" id="PTHR11081">
    <property type="entry name" value="FLAP ENDONUCLEASE FAMILY MEMBER"/>
    <property type="match status" value="1"/>
</dbReference>
<keyword evidence="5" id="KW-1185">Reference proteome</keyword>
<evidence type="ECO:0000313" key="5">
    <source>
        <dbReference type="Proteomes" id="UP000774326"/>
    </source>
</evidence>
<keyword evidence="1" id="KW-0810">Translation regulation</keyword>
<dbReference type="GO" id="GO:0004518">
    <property type="term" value="F:nuclease activity"/>
    <property type="evidence" value="ECO:0007669"/>
    <property type="project" value="InterPro"/>
</dbReference>